<dbReference type="EMBL" id="VFSV01000017">
    <property type="protein sequence ID" value="TRD19021.1"/>
    <property type="molecule type" value="Genomic_DNA"/>
</dbReference>
<gene>
    <name evidence="2" type="ORF">FEV53_11025</name>
</gene>
<comment type="caution">
    <text evidence="2">The sequence shown here is derived from an EMBL/GenBank/DDBJ whole genome shotgun (WGS) entry which is preliminary data.</text>
</comment>
<dbReference type="Pfam" id="PF09994">
    <property type="entry name" value="T6SS_Tle1-like_cat"/>
    <property type="match status" value="1"/>
</dbReference>
<accession>A0A547PXY5</accession>
<keyword evidence="3" id="KW-1185">Reference proteome</keyword>
<evidence type="ECO:0000259" key="1">
    <source>
        <dbReference type="Pfam" id="PF09994"/>
    </source>
</evidence>
<name>A0A547PXY5_9RHOB</name>
<dbReference type="OrthoDB" id="4378831at2"/>
<feature type="domain" description="T6SS Phospholipase effector Tle1-like catalytic" evidence="1">
    <location>
        <begin position="49"/>
        <end position="301"/>
    </location>
</feature>
<evidence type="ECO:0000313" key="3">
    <source>
        <dbReference type="Proteomes" id="UP000318590"/>
    </source>
</evidence>
<proteinExistence type="predicted"/>
<dbReference type="InterPro" id="IPR018712">
    <property type="entry name" value="Tle1-like_cat"/>
</dbReference>
<dbReference type="PANTHER" id="PTHR33840">
    <property type="match status" value="1"/>
</dbReference>
<dbReference type="PANTHER" id="PTHR33840:SF1">
    <property type="entry name" value="TLE1 PHOSPHOLIPASE DOMAIN-CONTAINING PROTEIN"/>
    <property type="match status" value="1"/>
</dbReference>
<dbReference type="Proteomes" id="UP000318590">
    <property type="component" value="Unassembled WGS sequence"/>
</dbReference>
<dbReference type="SUPFAM" id="SSF53474">
    <property type="entry name" value="alpha/beta-Hydrolases"/>
    <property type="match status" value="1"/>
</dbReference>
<reference evidence="2 3" key="1">
    <citation type="submission" date="2019-06" db="EMBL/GenBank/DDBJ databases">
        <title>Paenimaribius caenipelagi gen. nov., sp. nov., isolated from a tidal flat.</title>
        <authorList>
            <person name="Yoon J.-H."/>
        </authorList>
    </citation>
    <scope>NUCLEOTIDE SEQUENCE [LARGE SCALE GENOMIC DNA]</scope>
    <source>
        <strain evidence="2 3">JBTF-M29</strain>
    </source>
</reference>
<evidence type="ECO:0000313" key="2">
    <source>
        <dbReference type="EMBL" id="TRD19021.1"/>
    </source>
</evidence>
<dbReference type="InterPro" id="IPR029058">
    <property type="entry name" value="AB_hydrolase_fold"/>
</dbReference>
<protein>
    <submittedName>
        <fullName evidence="2">DUF2235 domain-containing protein</fullName>
    </submittedName>
</protein>
<organism evidence="2 3">
    <name type="scientific">Palleronia caenipelagi</name>
    <dbReference type="NCBI Taxonomy" id="2489174"/>
    <lineage>
        <taxon>Bacteria</taxon>
        <taxon>Pseudomonadati</taxon>
        <taxon>Pseudomonadota</taxon>
        <taxon>Alphaproteobacteria</taxon>
        <taxon>Rhodobacterales</taxon>
        <taxon>Roseobacteraceae</taxon>
        <taxon>Palleronia</taxon>
    </lineage>
</organism>
<dbReference type="AlphaFoldDB" id="A0A547PXY5"/>
<sequence>MLTPLCGTLDGSTWGDAMGFMGQFRQMGRWIGRPILTRTTKRAARHGPRTLVVTLDGTMSSLEPGDETSIGLIWKLLTEEGSPSDIVTYYEPGIQYSSWRQLRDVIEGKGINQQIRRTYGWLASRYRPGDRIYLFGYSRGAYAVRSLAGLIDDVGLLRRDVATDRNVVQAYRHYRMQSDAELRAVFRRLHCHEAVPIEMIGAFDTVKALGMRGPLLGPRNTMETDFHNHGVGGSVRRAYHALALQERRVAYDPILWCPDRDWDGICEQVWFRGSHGDVGGHLSGSIGSRPLANIPLVWMLDRAERSGLILPAGWRARFGCDVDAPSCGMNQGFGKLLLARKPRVVGMEPSERLHVTAAHAGGPGYDMGIEPNLIA</sequence>